<evidence type="ECO:0000256" key="6">
    <source>
        <dbReference type="SAM" id="MobiDB-lite"/>
    </source>
</evidence>
<evidence type="ECO:0000256" key="2">
    <source>
        <dbReference type="ARBA" id="ARBA00022692"/>
    </source>
</evidence>
<dbReference type="InterPro" id="IPR052337">
    <property type="entry name" value="SAT4-like"/>
</dbReference>
<sequence>MTGPSALMGQAPLSHDDYLIRRALVIVAPSQLNPNKSEPFGPPRPDGYEFETHAPSLRLGEGVAIFFMILFTAARLYVRKFRSKRFGIDDWIIIPGALGALVYMCLDVVSDTKGCLGKHLYDCTYKEVYWYMRIAQVQQPLFYFTVFTIKLSIAFANRRITGLISSRWTIVHWTFISLFLILLPVCSCLQAFQCLPVPARYSLIYIGSMANPRELKCLDATAISLSTRILHAVTDLALLGVPITIILRSDIPRAKKVRITGIFALGGMSTLASIMRNVGITRDNLNDITWQYYSIYVWNTVDMAFGVSAASLPALNNLLDVGIDKVKSLSSRYGSNSSSRVTDDSHNLVSIEQPSLADSGVAVQKHLSTKGSSQTSVSKRDEEE</sequence>
<dbReference type="PANTHER" id="PTHR33048:SF129">
    <property type="entry name" value="INTEGRAL MEMBRANE PROTEIN-RELATED"/>
    <property type="match status" value="1"/>
</dbReference>
<organism evidence="9 10">
    <name type="scientific">Periconia macrospinosa</name>
    <dbReference type="NCBI Taxonomy" id="97972"/>
    <lineage>
        <taxon>Eukaryota</taxon>
        <taxon>Fungi</taxon>
        <taxon>Dikarya</taxon>
        <taxon>Ascomycota</taxon>
        <taxon>Pezizomycotina</taxon>
        <taxon>Dothideomycetes</taxon>
        <taxon>Pleosporomycetidae</taxon>
        <taxon>Pleosporales</taxon>
        <taxon>Massarineae</taxon>
        <taxon>Periconiaceae</taxon>
        <taxon>Periconia</taxon>
    </lineage>
</organism>
<dbReference type="EMBL" id="KZ805341">
    <property type="protein sequence ID" value="PVI02558.1"/>
    <property type="molecule type" value="Genomic_DNA"/>
</dbReference>
<dbReference type="OrthoDB" id="5429740at2759"/>
<dbReference type="InterPro" id="IPR049326">
    <property type="entry name" value="Rhodopsin_dom_fungi"/>
</dbReference>
<dbReference type="AlphaFoldDB" id="A0A2V1DW29"/>
<dbReference type="GO" id="GO:0016020">
    <property type="term" value="C:membrane"/>
    <property type="evidence" value="ECO:0007669"/>
    <property type="project" value="UniProtKB-SubCell"/>
</dbReference>
<protein>
    <recommendedName>
        <fullName evidence="8">Rhodopsin domain-containing protein</fullName>
    </recommendedName>
</protein>
<keyword evidence="10" id="KW-1185">Reference proteome</keyword>
<gene>
    <name evidence="9" type="ORF">DM02DRAFT_653378</name>
</gene>
<feature type="region of interest" description="Disordered" evidence="6">
    <location>
        <begin position="362"/>
        <end position="384"/>
    </location>
</feature>
<reference evidence="9 10" key="1">
    <citation type="journal article" date="2018" name="Sci. Rep.">
        <title>Comparative genomics provides insights into the lifestyle and reveals functional heterogeneity of dark septate endophytic fungi.</title>
        <authorList>
            <person name="Knapp D.G."/>
            <person name="Nemeth J.B."/>
            <person name="Barry K."/>
            <person name="Hainaut M."/>
            <person name="Henrissat B."/>
            <person name="Johnson J."/>
            <person name="Kuo A."/>
            <person name="Lim J.H.P."/>
            <person name="Lipzen A."/>
            <person name="Nolan M."/>
            <person name="Ohm R.A."/>
            <person name="Tamas L."/>
            <person name="Grigoriev I.V."/>
            <person name="Spatafora J.W."/>
            <person name="Nagy L.G."/>
            <person name="Kovacs G.M."/>
        </authorList>
    </citation>
    <scope>NUCLEOTIDE SEQUENCE [LARGE SCALE GENOMIC DNA]</scope>
    <source>
        <strain evidence="9 10">DSE2036</strain>
    </source>
</reference>
<comment type="subcellular location">
    <subcellularLocation>
        <location evidence="1">Membrane</location>
        <topology evidence="1">Multi-pass membrane protein</topology>
    </subcellularLocation>
</comment>
<evidence type="ECO:0000256" key="7">
    <source>
        <dbReference type="SAM" id="Phobius"/>
    </source>
</evidence>
<feature type="transmembrane region" description="Helical" evidence="7">
    <location>
        <begin position="141"/>
        <end position="158"/>
    </location>
</feature>
<dbReference type="STRING" id="97972.A0A2V1DW29"/>
<keyword evidence="4 7" id="KW-0472">Membrane</keyword>
<comment type="similarity">
    <text evidence="5">Belongs to the SAT4 family.</text>
</comment>
<evidence type="ECO:0000256" key="1">
    <source>
        <dbReference type="ARBA" id="ARBA00004141"/>
    </source>
</evidence>
<feature type="transmembrane region" description="Helical" evidence="7">
    <location>
        <begin position="59"/>
        <end position="78"/>
    </location>
</feature>
<feature type="domain" description="Rhodopsin" evidence="8">
    <location>
        <begin position="74"/>
        <end position="319"/>
    </location>
</feature>
<proteinExistence type="inferred from homology"/>
<keyword evidence="3 7" id="KW-1133">Transmembrane helix</keyword>
<feature type="transmembrane region" description="Helical" evidence="7">
    <location>
        <begin position="90"/>
        <end position="109"/>
    </location>
</feature>
<evidence type="ECO:0000313" key="9">
    <source>
        <dbReference type="EMBL" id="PVI02558.1"/>
    </source>
</evidence>
<evidence type="ECO:0000259" key="8">
    <source>
        <dbReference type="Pfam" id="PF20684"/>
    </source>
</evidence>
<evidence type="ECO:0000256" key="5">
    <source>
        <dbReference type="ARBA" id="ARBA00038359"/>
    </source>
</evidence>
<keyword evidence="2 7" id="KW-0812">Transmembrane</keyword>
<accession>A0A2V1DW29</accession>
<feature type="transmembrane region" description="Helical" evidence="7">
    <location>
        <begin position="170"/>
        <end position="192"/>
    </location>
</feature>
<evidence type="ECO:0000256" key="3">
    <source>
        <dbReference type="ARBA" id="ARBA00022989"/>
    </source>
</evidence>
<evidence type="ECO:0000256" key="4">
    <source>
        <dbReference type="ARBA" id="ARBA00023136"/>
    </source>
</evidence>
<evidence type="ECO:0000313" key="10">
    <source>
        <dbReference type="Proteomes" id="UP000244855"/>
    </source>
</evidence>
<dbReference type="PANTHER" id="PTHR33048">
    <property type="entry name" value="PTH11-LIKE INTEGRAL MEMBRANE PROTEIN (AFU_ORTHOLOGUE AFUA_5G11245)"/>
    <property type="match status" value="1"/>
</dbReference>
<name>A0A2V1DW29_9PLEO</name>
<dbReference type="Pfam" id="PF20684">
    <property type="entry name" value="Fung_rhodopsin"/>
    <property type="match status" value="1"/>
</dbReference>
<dbReference type="Proteomes" id="UP000244855">
    <property type="component" value="Unassembled WGS sequence"/>
</dbReference>